<name>A0A1E3WE51_9HYPH</name>
<evidence type="ECO:0000313" key="4">
    <source>
        <dbReference type="Proteomes" id="UP000095042"/>
    </source>
</evidence>
<dbReference type="Proteomes" id="UP000095042">
    <property type="component" value="Unassembled WGS sequence"/>
</dbReference>
<gene>
    <name evidence="3" type="ORF">AUC71_06175</name>
</gene>
<keyword evidence="2" id="KW-0732">Signal</keyword>
<dbReference type="EMBL" id="LPWD01000022">
    <property type="protein sequence ID" value="ODS04056.1"/>
    <property type="molecule type" value="Genomic_DNA"/>
</dbReference>
<dbReference type="RefSeq" id="WP_069622741.1">
    <property type="nucleotide sequence ID" value="NZ_LPWD01000022.1"/>
</dbReference>
<accession>A0A1E3WE51</accession>
<evidence type="ECO:0000256" key="2">
    <source>
        <dbReference type="SAM" id="SignalP"/>
    </source>
</evidence>
<keyword evidence="4" id="KW-1185">Reference proteome</keyword>
<organism evidence="3 4">
    <name type="scientific">Methyloceanibacter marginalis</name>
    <dbReference type="NCBI Taxonomy" id="1774971"/>
    <lineage>
        <taxon>Bacteria</taxon>
        <taxon>Pseudomonadati</taxon>
        <taxon>Pseudomonadota</taxon>
        <taxon>Alphaproteobacteria</taxon>
        <taxon>Hyphomicrobiales</taxon>
        <taxon>Hyphomicrobiaceae</taxon>
        <taxon>Methyloceanibacter</taxon>
    </lineage>
</organism>
<reference evidence="3 4" key="1">
    <citation type="journal article" date="2016" name="Environ. Microbiol.">
        <title>New Methyloceanibacter diversity from North Sea sediments includes methanotroph containing solely the soluble methane monooxygenase.</title>
        <authorList>
            <person name="Vekeman B."/>
            <person name="Kerckhof F.M."/>
            <person name="Cremers G."/>
            <person name="de Vos P."/>
            <person name="Vandamme P."/>
            <person name="Boon N."/>
            <person name="Op den Camp H.J."/>
            <person name="Heylen K."/>
        </authorList>
    </citation>
    <scope>NUCLEOTIDE SEQUENCE [LARGE SCALE GENOMIC DNA]</scope>
    <source>
        <strain evidence="3 4">R-67177</strain>
    </source>
</reference>
<dbReference type="OrthoDB" id="6555107at2"/>
<dbReference type="AlphaFoldDB" id="A0A1E3WE51"/>
<evidence type="ECO:0000313" key="3">
    <source>
        <dbReference type="EMBL" id="ODS04056.1"/>
    </source>
</evidence>
<feature type="signal peptide" evidence="2">
    <location>
        <begin position="1"/>
        <end position="25"/>
    </location>
</feature>
<keyword evidence="1" id="KW-0175">Coiled coil</keyword>
<protein>
    <submittedName>
        <fullName evidence="3">Uncharacterized protein</fullName>
    </submittedName>
</protein>
<proteinExistence type="predicted"/>
<feature type="chain" id="PRO_5009139263" evidence="2">
    <location>
        <begin position="26"/>
        <end position="383"/>
    </location>
</feature>
<comment type="caution">
    <text evidence="3">The sequence shown here is derived from an EMBL/GenBank/DDBJ whole genome shotgun (WGS) entry which is preliminary data.</text>
</comment>
<sequence length="383" mass="42285">MKCKFWMALLGLAVTAPLQPAPAFAEGLPPGPETPGSAWTFDGGLYAWALWVEGDVTARGEKFNVYADPIDLIEALDGPIVMANFEATRGRFSFFADVIYAKFAMESDFVGEAEPIPALKLTGNGRIGADYTFGVYQADAFYQVADFAGPNGGRTSFELGAGARYIEQEIDITAAIDVNARIQLGRLADRLRNRINRIENQEERLEALAQFNALRTQLLEDRIVRAKNKGLNRRVARLEKTLERIDNRGEAIAALEALDKLRLGLLQRALNLNNSDFNKNFAFVDTGNMSWVDPVIALRMTHDLGNGRSVTAMGDFGGFNVEDGLSWQAVLAYNYDGTLFGYETTTTLGYKALWLDFEEDTSKGARGIDAVLHGPIAELSFRW</sequence>
<evidence type="ECO:0000256" key="1">
    <source>
        <dbReference type="SAM" id="Coils"/>
    </source>
</evidence>
<feature type="coiled-coil region" evidence="1">
    <location>
        <begin position="181"/>
        <end position="248"/>
    </location>
</feature>